<dbReference type="EMBL" id="CAAALY010096900">
    <property type="protein sequence ID" value="VEL28690.1"/>
    <property type="molecule type" value="Genomic_DNA"/>
</dbReference>
<keyword evidence="2" id="KW-0677">Repeat</keyword>
<dbReference type="AlphaFoldDB" id="A0A3S5BL95"/>
<dbReference type="PANTHER" id="PTHR19862">
    <property type="entry name" value="WD REPEAT-CONTAINING PROTEIN 48"/>
    <property type="match status" value="1"/>
</dbReference>
<dbReference type="PROSITE" id="PS50082">
    <property type="entry name" value="WD_REPEATS_2"/>
    <property type="match status" value="2"/>
</dbReference>
<evidence type="ECO:0000256" key="3">
    <source>
        <dbReference type="PROSITE-ProRule" id="PRU00221"/>
    </source>
</evidence>
<protein>
    <submittedName>
        <fullName evidence="4">Uncharacterized protein</fullName>
    </submittedName>
</protein>
<comment type="caution">
    <text evidence="4">The sequence shown here is derived from an EMBL/GenBank/DDBJ whole genome shotgun (WGS) entry which is preliminary data.</text>
</comment>
<organism evidence="4 5">
    <name type="scientific">Protopolystoma xenopodis</name>
    <dbReference type="NCBI Taxonomy" id="117903"/>
    <lineage>
        <taxon>Eukaryota</taxon>
        <taxon>Metazoa</taxon>
        <taxon>Spiralia</taxon>
        <taxon>Lophotrochozoa</taxon>
        <taxon>Platyhelminthes</taxon>
        <taxon>Monogenea</taxon>
        <taxon>Polyopisthocotylea</taxon>
        <taxon>Polystomatidea</taxon>
        <taxon>Polystomatidae</taxon>
        <taxon>Protopolystoma</taxon>
    </lineage>
</organism>
<reference evidence="4" key="1">
    <citation type="submission" date="2018-11" db="EMBL/GenBank/DDBJ databases">
        <authorList>
            <consortium name="Pathogen Informatics"/>
        </authorList>
    </citation>
    <scope>NUCLEOTIDE SEQUENCE</scope>
</reference>
<accession>A0A3S5BL95</accession>
<dbReference type="PROSITE" id="PS00678">
    <property type="entry name" value="WD_REPEATS_1"/>
    <property type="match status" value="1"/>
</dbReference>
<keyword evidence="1 3" id="KW-0853">WD repeat</keyword>
<dbReference type="GO" id="GO:0000724">
    <property type="term" value="P:double-strand break repair via homologous recombination"/>
    <property type="evidence" value="ECO:0007669"/>
    <property type="project" value="TreeGrafter"/>
</dbReference>
<dbReference type="Gene3D" id="2.130.10.10">
    <property type="entry name" value="YVTN repeat-like/Quinoprotein amine dehydrogenase"/>
    <property type="match status" value="1"/>
</dbReference>
<evidence type="ECO:0000313" key="5">
    <source>
        <dbReference type="Proteomes" id="UP000784294"/>
    </source>
</evidence>
<dbReference type="InterPro" id="IPR019775">
    <property type="entry name" value="WD40_repeat_CS"/>
</dbReference>
<keyword evidence="5" id="KW-1185">Reference proteome</keyword>
<dbReference type="InterPro" id="IPR036322">
    <property type="entry name" value="WD40_repeat_dom_sf"/>
</dbReference>
<feature type="repeat" description="WD" evidence="3">
    <location>
        <begin position="56"/>
        <end position="97"/>
    </location>
</feature>
<evidence type="ECO:0000256" key="2">
    <source>
        <dbReference type="ARBA" id="ARBA00022737"/>
    </source>
</evidence>
<gene>
    <name evidence="4" type="ORF">PXEA_LOCUS22130</name>
</gene>
<dbReference type="GO" id="GO:0043130">
    <property type="term" value="F:ubiquitin binding"/>
    <property type="evidence" value="ECO:0007669"/>
    <property type="project" value="TreeGrafter"/>
</dbReference>
<dbReference type="InterPro" id="IPR020472">
    <property type="entry name" value="WD40_PAC1"/>
</dbReference>
<proteinExistence type="predicted"/>
<feature type="repeat" description="WD" evidence="3">
    <location>
        <begin position="98"/>
        <end position="139"/>
    </location>
</feature>
<dbReference type="SMART" id="SM00320">
    <property type="entry name" value="WD40"/>
    <property type="match status" value="3"/>
</dbReference>
<dbReference type="InterPro" id="IPR051246">
    <property type="entry name" value="WDR48"/>
</dbReference>
<name>A0A3S5BL95_9PLAT</name>
<evidence type="ECO:0000256" key="1">
    <source>
        <dbReference type="ARBA" id="ARBA00022574"/>
    </source>
</evidence>
<evidence type="ECO:0000313" key="4">
    <source>
        <dbReference type="EMBL" id="VEL28690.1"/>
    </source>
</evidence>
<dbReference type="PROSITE" id="PS50294">
    <property type="entry name" value="WD_REPEATS_REGION"/>
    <property type="match status" value="2"/>
</dbReference>
<dbReference type="Pfam" id="PF00400">
    <property type="entry name" value="WD40"/>
    <property type="match status" value="3"/>
</dbReference>
<dbReference type="PRINTS" id="PR00320">
    <property type="entry name" value="GPROTEINBRPT"/>
</dbReference>
<dbReference type="InterPro" id="IPR015943">
    <property type="entry name" value="WD40/YVTN_repeat-like_dom_sf"/>
</dbReference>
<dbReference type="InterPro" id="IPR001680">
    <property type="entry name" value="WD40_rpt"/>
</dbReference>
<dbReference type="PANTHER" id="PTHR19862:SF14">
    <property type="entry name" value="WD REPEAT-CONTAINING PROTEIN 48"/>
    <property type="match status" value="1"/>
</dbReference>
<dbReference type="SUPFAM" id="SSF50978">
    <property type="entry name" value="WD40 repeat-like"/>
    <property type="match status" value="1"/>
</dbReference>
<dbReference type="Proteomes" id="UP000784294">
    <property type="component" value="Unassembled WGS sequence"/>
</dbReference>
<dbReference type="OrthoDB" id="2421129at2759"/>
<sequence length="147" mass="16736">MRDEVEPKNRFGVNSLQYDVYLNRLFTAGRDSVIRIWNSQKENSCLCHQDSLLQIMEHHTDWVNDIVLCCDGRNLISASNDTTVKVWNAHKGFCMSTLRTHKDYVRVLAYAMHKEEVASAGLDHAIVLWDVNTLTALTPTNNTVTGI</sequence>